<name>A0A151AK21_9EURY</name>
<dbReference type="PANTHER" id="PTHR34858">
    <property type="entry name" value="CYSO-CYSTEINE PEPTIDASE"/>
    <property type="match status" value="1"/>
</dbReference>
<dbReference type="EMBL" id="LTAZ01000001">
    <property type="protein sequence ID" value="KYH27860.1"/>
    <property type="molecule type" value="Genomic_DNA"/>
</dbReference>
<dbReference type="AlphaFoldDB" id="A0A151AK21"/>
<dbReference type="Pfam" id="PF14464">
    <property type="entry name" value="Prok-JAB"/>
    <property type="match status" value="1"/>
</dbReference>
<dbReference type="InterPro" id="IPR051929">
    <property type="entry name" value="VirAsm_ModProt"/>
</dbReference>
<dbReference type="OrthoDB" id="10589at2157"/>
<sequence>MSGRPPSGTDRSAIEFEREAYGAIIEHARAGAPEEVCGVLGGEYGAHCSRVRTVRRAENAAENPETRYAIDPAEAIGLIEGIEKRGEDLVGFYHSHPVGPTEPSRTDTERAAWPGKSYVIVALDGEPFVGAWRWNGEDGRFEGETVRLLPRER</sequence>
<keyword evidence="1" id="KW-0645">Protease</keyword>
<evidence type="ECO:0000256" key="4">
    <source>
        <dbReference type="ARBA" id="ARBA00022833"/>
    </source>
</evidence>
<dbReference type="GO" id="GO:0008270">
    <property type="term" value="F:zinc ion binding"/>
    <property type="evidence" value="ECO:0007669"/>
    <property type="project" value="TreeGrafter"/>
</dbReference>
<dbReference type="RefSeq" id="WP_066379136.1">
    <property type="nucleotide sequence ID" value="NZ_LTAZ01000001.1"/>
</dbReference>
<dbReference type="NCBIfam" id="NF041370">
    <property type="entry name" value="desamp_Halo"/>
    <property type="match status" value="1"/>
</dbReference>
<keyword evidence="5" id="KW-0482">Metalloprotease</keyword>
<dbReference type="InterPro" id="IPR053551">
    <property type="entry name" value="Metalloprotease_DSAMP"/>
</dbReference>
<comment type="caution">
    <text evidence="7">The sequence shown here is derived from an EMBL/GenBank/DDBJ whole genome shotgun (WGS) entry which is preliminary data.</text>
</comment>
<organism evidence="7 8">
    <name type="scientific">Halalkalicoccus paucihalophilus</name>
    <dbReference type="NCBI Taxonomy" id="1008153"/>
    <lineage>
        <taxon>Archaea</taxon>
        <taxon>Methanobacteriati</taxon>
        <taxon>Methanobacteriota</taxon>
        <taxon>Stenosarchaea group</taxon>
        <taxon>Halobacteria</taxon>
        <taxon>Halobacteriales</taxon>
        <taxon>Halococcaceae</taxon>
        <taxon>Halalkalicoccus</taxon>
    </lineage>
</organism>
<evidence type="ECO:0000256" key="2">
    <source>
        <dbReference type="ARBA" id="ARBA00022723"/>
    </source>
</evidence>
<dbReference type="PATRIC" id="fig|1008153.3.peg.534"/>
<keyword evidence="8" id="KW-1185">Reference proteome</keyword>
<accession>A0A151AK21</accession>
<proteinExistence type="predicted"/>
<evidence type="ECO:0000259" key="6">
    <source>
        <dbReference type="PROSITE" id="PS50249"/>
    </source>
</evidence>
<evidence type="ECO:0000313" key="8">
    <source>
        <dbReference type="Proteomes" id="UP000075321"/>
    </source>
</evidence>
<evidence type="ECO:0000256" key="1">
    <source>
        <dbReference type="ARBA" id="ARBA00022670"/>
    </source>
</evidence>
<keyword evidence="3 7" id="KW-0378">Hydrolase</keyword>
<evidence type="ECO:0000256" key="3">
    <source>
        <dbReference type="ARBA" id="ARBA00022801"/>
    </source>
</evidence>
<dbReference type="PROSITE" id="PS50249">
    <property type="entry name" value="MPN"/>
    <property type="match status" value="1"/>
</dbReference>
<dbReference type="Proteomes" id="UP000075321">
    <property type="component" value="Unassembled WGS sequence"/>
</dbReference>
<dbReference type="InterPro" id="IPR037518">
    <property type="entry name" value="MPN"/>
</dbReference>
<dbReference type="EC" id="3.4.24.-" evidence="7"/>
<keyword evidence="4" id="KW-0862">Zinc</keyword>
<dbReference type="GO" id="GO:0006508">
    <property type="term" value="P:proteolysis"/>
    <property type="evidence" value="ECO:0007669"/>
    <property type="project" value="UniProtKB-KW"/>
</dbReference>
<feature type="domain" description="MPN" evidence="6">
    <location>
        <begin position="14"/>
        <end position="138"/>
    </location>
</feature>
<protein>
    <submittedName>
        <fullName evidence="7">Desampylase</fullName>
        <ecNumber evidence="7">3.4.24.-</ecNumber>
    </submittedName>
</protein>
<dbReference type="SUPFAM" id="SSF102712">
    <property type="entry name" value="JAB1/MPN domain"/>
    <property type="match status" value="1"/>
</dbReference>
<gene>
    <name evidence="7" type="ORF">HAPAU_05350</name>
</gene>
<dbReference type="GO" id="GO:0008235">
    <property type="term" value="F:metalloexopeptidase activity"/>
    <property type="evidence" value="ECO:0007669"/>
    <property type="project" value="TreeGrafter"/>
</dbReference>
<dbReference type="CDD" id="cd08070">
    <property type="entry name" value="MPN_like"/>
    <property type="match status" value="1"/>
</dbReference>
<keyword evidence="2" id="KW-0479">Metal-binding</keyword>
<evidence type="ECO:0000256" key="5">
    <source>
        <dbReference type="ARBA" id="ARBA00023049"/>
    </source>
</evidence>
<dbReference type="PANTHER" id="PTHR34858:SF1">
    <property type="entry name" value="CYSO-CYSTEINE PEPTIDASE"/>
    <property type="match status" value="1"/>
</dbReference>
<dbReference type="SMART" id="SM00232">
    <property type="entry name" value="JAB_MPN"/>
    <property type="match status" value="1"/>
</dbReference>
<evidence type="ECO:0000313" key="7">
    <source>
        <dbReference type="EMBL" id="KYH27860.1"/>
    </source>
</evidence>
<reference evidence="7 8" key="1">
    <citation type="submission" date="2016-02" db="EMBL/GenBank/DDBJ databases">
        <title>Genome sequence of Halalkalicoccus paucihalophilus DSM 24557.</title>
        <authorList>
            <person name="Poehlein A."/>
            <person name="Daniel R."/>
        </authorList>
    </citation>
    <scope>NUCLEOTIDE SEQUENCE [LARGE SCALE GENOMIC DNA]</scope>
    <source>
        <strain evidence="7 8">DSM 24557</strain>
    </source>
</reference>
<dbReference type="Gene3D" id="3.40.140.10">
    <property type="entry name" value="Cytidine Deaminase, domain 2"/>
    <property type="match status" value="1"/>
</dbReference>
<dbReference type="InterPro" id="IPR028090">
    <property type="entry name" value="JAB_dom_prok"/>
</dbReference>
<dbReference type="InterPro" id="IPR000555">
    <property type="entry name" value="JAMM/MPN+_dom"/>
</dbReference>